<dbReference type="EMBL" id="GU942961">
    <property type="protein sequence ID" value="ADD93027.1"/>
    <property type="molecule type" value="Genomic_DNA"/>
</dbReference>
<dbReference type="SMART" id="SM00387">
    <property type="entry name" value="HATPase_c"/>
    <property type="match status" value="1"/>
</dbReference>
<dbReference type="AlphaFoldDB" id="D6PBC6"/>
<dbReference type="InterPro" id="IPR003594">
    <property type="entry name" value="HATPase_dom"/>
</dbReference>
<proteinExistence type="predicted"/>
<protein>
    <recommendedName>
        <fullName evidence="1">Histidine kinase/HSP90-like ATPase domain-containing protein</fullName>
    </recommendedName>
</protein>
<organism evidence="2">
    <name type="scientific">uncultured archaeon MedDCM-OCT-S04-C246</name>
    <dbReference type="NCBI Taxonomy" id="743087"/>
    <lineage>
        <taxon>Archaea</taxon>
        <taxon>environmental samples</taxon>
    </lineage>
</organism>
<feature type="domain" description="Histidine kinase/HSP90-like ATPase" evidence="1">
    <location>
        <begin position="31"/>
        <end position="151"/>
    </location>
</feature>
<evidence type="ECO:0000259" key="1">
    <source>
        <dbReference type="SMART" id="SM00387"/>
    </source>
</evidence>
<name>D6PBC6_9ARCH</name>
<evidence type="ECO:0000313" key="2">
    <source>
        <dbReference type="EMBL" id="ADD93027.1"/>
    </source>
</evidence>
<dbReference type="InterPro" id="IPR036890">
    <property type="entry name" value="HATPase_C_sf"/>
</dbReference>
<dbReference type="Pfam" id="PF13589">
    <property type="entry name" value="HATPase_c_3"/>
    <property type="match status" value="1"/>
</dbReference>
<sequence>MNKAEEISSKQKQIAVSEFFEKNKHFLGFDSLQRSIITAVKESVDNSLDACEEARILPNIHVELNKQRGDKIEFITQDNGPGIPRNAIEDVFGKFLLGSRFHAIRQTRGQQGIGITGVVMYSQLTTGSKTHVISKIKDDASAVFVELGLDTRKIRQLKPVRKEKYGLIKIRVKR</sequence>
<dbReference type="SUPFAM" id="SSF55874">
    <property type="entry name" value="ATPase domain of HSP90 chaperone/DNA topoisomerase II/histidine kinase"/>
    <property type="match status" value="1"/>
</dbReference>
<dbReference type="PANTHER" id="PTHR48444:SF1">
    <property type="entry name" value="DNA TOPOISOMERASE 6 SUBUNIT B"/>
    <property type="match status" value="1"/>
</dbReference>
<reference evidence="2" key="1">
    <citation type="journal article" date="2010" name="ISME J.">
        <title>Metagenome of the Mediterranean deep chlorophyll maximum studied by direct and fosmid library 454 pyrosequencing.</title>
        <authorList>
            <person name="Ghai R."/>
            <person name="Martin-Cuadrado A.B."/>
            <person name="Molto A.G."/>
            <person name="Heredia I.G."/>
            <person name="Cabrera R."/>
            <person name="Martin J."/>
            <person name="Verdu M."/>
            <person name="Deschamps P."/>
            <person name="Moreira D."/>
            <person name="Lopez-Garcia P."/>
            <person name="Mira A."/>
            <person name="Rodriguez-Valera F."/>
        </authorList>
    </citation>
    <scope>NUCLEOTIDE SEQUENCE</scope>
</reference>
<dbReference type="PANTHER" id="PTHR48444">
    <property type="entry name" value="DNA TOPOISOMERASE 6 SUBUNIT B"/>
    <property type="match status" value="1"/>
</dbReference>
<accession>D6PBC6</accession>
<dbReference type="Gene3D" id="3.30.565.10">
    <property type="entry name" value="Histidine kinase-like ATPase, C-terminal domain"/>
    <property type="match status" value="1"/>
</dbReference>